<feature type="domain" description="Protein kinase" evidence="11">
    <location>
        <begin position="500"/>
        <end position="765"/>
    </location>
</feature>
<evidence type="ECO:0000256" key="1">
    <source>
        <dbReference type="ARBA" id="ARBA00012513"/>
    </source>
</evidence>
<dbReference type="PROSITE" id="PS50011">
    <property type="entry name" value="PROTEIN_KINASE_DOM"/>
    <property type="match status" value="1"/>
</dbReference>
<organism evidence="12 13">
    <name type="scientific">Trichormus variabilis SAG 1403-4b</name>
    <dbReference type="NCBI Taxonomy" id="447716"/>
    <lineage>
        <taxon>Bacteria</taxon>
        <taxon>Bacillati</taxon>
        <taxon>Cyanobacteriota</taxon>
        <taxon>Cyanophyceae</taxon>
        <taxon>Nostocales</taxon>
        <taxon>Nostocaceae</taxon>
        <taxon>Trichormus</taxon>
    </lineage>
</organism>
<dbReference type="InterPro" id="IPR017441">
    <property type="entry name" value="Protein_kinase_ATP_BS"/>
</dbReference>
<feature type="transmembrane region" description="Helical" evidence="10">
    <location>
        <begin position="420"/>
        <end position="440"/>
    </location>
</feature>
<evidence type="ECO:0000256" key="5">
    <source>
        <dbReference type="ARBA" id="ARBA00022777"/>
    </source>
</evidence>
<evidence type="ECO:0000256" key="7">
    <source>
        <dbReference type="ARBA" id="ARBA00047899"/>
    </source>
</evidence>
<keyword evidence="10" id="KW-0472">Membrane</keyword>
<keyword evidence="5 12" id="KW-0418">Kinase</keyword>
<feature type="transmembrane region" description="Helical" evidence="10">
    <location>
        <begin position="45"/>
        <end position="67"/>
    </location>
</feature>
<name>A0A433UU44_ANAVA</name>
<sequence>MQIAVDFSCATSITSGYRSITVINGLLAKFRAVIIKDQGSRLTFTVHNCLSIILLSSVGVTALVWGVRELKWLQAGELSIYDQMLRSRHISPKSRLEEPLDRRILLVTITQDDLIQEKWPLSDQTINKLLAKLESYQPSVIGLNIYLPNQKNLATNLQHQDNIIITCLLSNTGRSEVTPPSNFPMENIGFDDIVTDNSTDQILRRSLLFTDVTHTDNKCQTRFSFAALLAITYLQKQGIEYDFTENGELKIGQTLFPRLDSNAGNYQQTDAYGYQILLNYRHPNHLAQQVTLTQVLKGQVNPHWIKNRLVIIGTTATSVHSGFYTPYSALSDQSPRMPRVFIHAQIASQILSTVLDGRPLMSYWPDWAEFLWIWGCSLVGAALAWQWRHPLLLLVVAGFVLLGLVGIAAGFYLQAIWIPLFSPALALVINVFAVMGYITYRTQQENQAIILQVEKQQEAIAQLSLLFDQTTFVPSLGSQLNWLSEISTVNTGGFVLGGRYKISKILGAGGFGRTYLAEDTQRPGNPICVVKQLMPARNDTKFLQIARRLFNTEAEILEVLGKHHQIPELFAYFEDNQEFYLVQEYIAGHTLNEELPPAQGVKSEAFVIAMLKEILEILVFIHQRRVIHRDIKPTNIIRCTEDNRLVLIDFGAVKLIQPRQAEETELATVAIGTRGYSPPEQFAGHPRLCSDIYALGMIGIQAITGISPQELQPNPDTGNIMWQSTVTVSTELATILDKMVCYHFSDRYQSATAVLQDLKSLVIHK</sequence>
<dbReference type="EC" id="2.7.11.1" evidence="1"/>
<evidence type="ECO:0000256" key="8">
    <source>
        <dbReference type="ARBA" id="ARBA00048679"/>
    </source>
</evidence>
<dbReference type="Proteomes" id="UP000276103">
    <property type="component" value="Unassembled WGS sequence"/>
</dbReference>
<evidence type="ECO:0000256" key="10">
    <source>
        <dbReference type="SAM" id="Phobius"/>
    </source>
</evidence>
<dbReference type="SMART" id="SM00220">
    <property type="entry name" value="S_TKc"/>
    <property type="match status" value="1"/>
</dbReference>
<dbReference type="AlphaFoldDB" id="A0A433UU44"/>
<proteinExistence type="predicted"/>
<dbReference type="InterPro" id="IPR000719">
    <property type="entry name" value="Prot_kinase_dom"/>
</dbReference>
<dbReference type="InterPro" id="IPR011009">
    <property type="entry name" value="Kinase-like_dom_sf"/>
</dbReference>
<dbReference type="GO" id="GO:0004674">
    <property type="term" value="F:protein serine/threonine kinase activity"/>
    <property type="evidence" value="ECO:0007669"/>
    <property type="project" value="UniProtKB-KW"/>
</dbReference>
<accession>A0A433UU44</accession>
<protein>
    <recommendedName>
        <fullName evidence="1">non-specific serine/threonine protein kinase</fullName>
        <ecNumber evidence="1">2.7.11.1</ecNumber>
    </recommendedName>
</protein>
<dbReference type="SMART" id="SM01080">
    <property type="entry name" value="CHASE2"/>
    <property type="match status" value="1"/>
</dbReference>
<dbReference type="Pfam" id="PF05226">
    <property type="entry name" value="CHASE2"/>
    <property type="match status" value="1"/>
</dbReference>
<dbReference type="PROSITE" id="PS00107">
    <property type="entry name" value="PROTEIN_KINASE_ATP"/>
    <property type="match status" value="1"/>
</dbReference>
<evidence type="ECO:0000259" key="11">
    <source>
        <dbReference type="PROSITE" id="PS50011"/>
    </source>
</evidence>
<dbReference type="Gene3D" id="1.10.510.10">
    <property type="entry name" value="Transferase(Phosphotransferase) domain 1"/>
    <property type="match status" value="1"/>
</dbReference>
<dbReference type="SUPFAM" id="SSF56112">
    <property type="entry name" value="Protein kinase-like (PK-like)"/>
    <property type="match status" value="1"/>
</dbReference>
<keyword evidence="3" id="KW-0808">Transferase</keyword>
<dbReference type="EMBL" id="RSCM01000005">
    <property type="protein sequence ID" value="RUS97307.1"/>
    <property type="molecule type" value="Genomic_DNA"/>
</dbReference>
<comment type="catalytic activity">
    <reaction evidence="7">
        <text>L-threonyl-[protein] + ATP = O-phospho-L-threonyl-[protein] + ADP + H(+)</text>
        <dbReference type="Rhea" id="RHEA:46608"/>
        <dbReference type="Rhea" id="RHEA-COMP:11060"/>
        <dbReference type="Rhea" id="RHEA-COMP:11605"/>
        <dbReference type="ChEBI" id="CHEBI:15378"/>
        <dbReference type="ChEBI" id="CHEBI:30013"/>
        <dbReference type="ChEBI" id="CHEBI:30616"/>
        <dbReference type="ChEBI" id="CHEBI:61977"/>
        <dbReference type="ChEBI" id="CHEBI:456216"/>
        <dbReference type="EC" id="2.7.11.1"/>
    </reaction>
</comment>
<evidence type="ECO:0000313" key="12">
    <source>
        <dbReference type="EMBL" id="RUS97307.1"/>
    </source>
</evidence>
<feature type="transmembrane region" description="Helical" evidence="10">
    <location>
        <begin position="367"/>
        <end position="385"/>
    </location>
</feature>
<comment type="catalytic activity">
    <reaction evidence="8">
        <text>L-seryl-[protein] + ATP = O-phospho-L-seryl-[protein] + ADP + H(+)</text>
        <dbReference type="Rhea" id="RHEA:17989"/>
        <dbReference type="Rhea" id="RHEA-COMP:9863"/>
        <dbReference type="Rhea" id="RHEA-COMP:11604"/>
        <dbReference type="ChEBI" id="CHEBI:15378"/>
        <dbReference type="ChEBI" id="CHEBI:29999"/>
        <dbReference type="ChEBI" id="CHEBI:30616"/>
        <dbReference type="ChEBI" id="CHEBI:83421"/>
        <dbReference type="ChEBI" id="CHEBI:456216"/>
        <dbReference type="EC" id="2.7.11.1"/>
    </reaction>
</comment>
<evidence type="ECO:0000256" key="4">
    <source>
        <dbReference type="ARBA" id="ARBA00022741"/>
    </source>
</evidence>
<evidence type="ECO:0000256" key="9">
    <source>
        <dbReference type="PROSITE-ProRule" id="PRU10141"/>
    </source>
</evidence>
<feature type="transmembrane region" description="Helical" evidence="10">
    <location>
        <begin position="391"/>
        <end position="413"/>
    </location>
</feature>
<evidence type="ECO:0000313" key="13">
    <source>
        <dbReference type="Proteomes" id="UP000276103"/>
    </source>
</evidence>
<comment type="caution">
    <text evidence="12">The sequence shown here is derived from an EMBL/GenBank/DDBJ whole genome shotgun (WGS) entry which is preliminary data.</text>
</comment>
<dbReference type="Pfam" id="PF00069">
    <property type="entry name" value="Pkinase"/>
    <property type="match status" value="1"/>
</dbReference>
<keyword evidence="10" id="KW-1133">Transmembrane helix</keyword>
<dbReference type="CDD" id="cd14014">
    <property type="entry name" value="STKc_PknB_like"/>
    <property type="match status" value="1"/>
</dbReference>
<keyword evidence="6 9" id="KW-0067">ATP-binding</keyword>
<keyword evidence="10" id="KW-0812">Transmembrane</keyword>
<keyword evidence="2 12" id="KW-0723">Serine/threonine-protein kinase</keyword>
<dbReference type="PANTHER" id="PTHR24363:SF0">
    <property type="entry name" value="SERINE_THREONINE KINASE LIKE DOMAIN CONTAINING 1"/>
    <property type="match status" value="1"/>
</dbReference>
<feature type="binding site" evidence="9">
    <location>
        <position position="531"/>
    </location>
    <ligand>
        <name>ATP</name>
        <dbReference type="ChEBI" id="CHEBI:30616"/>
    </ligand>
</feature>
<evidence type="ECO:0000256" key="6">
    <source>
        <dbReference type="ARBA" id="ARBA00022840"/>
    </source>
</evidence>
<dbReference type="InterPro" id="IPR007890">
    <property type="entry name" value="CHASE2"/>
</dbReference>
<evidence type="ECO:0000256" key="2">
    <source>
        <dbReference type="ARBA" id="ARBA00022527"/>
    </source>
</evidence>
<keyword evidence="13" id="KW-1185">Reference proteome</keyword>
<gene>
    <name evidence="12" type="ORF">DSM107003_20480</name>
</gene>
<dbReference type="PANTHER" id="PTHR24363">
    <property type="entry name" value="SERINE/THREONINE PROTEIN KINASE"/>
    <property type="match status" value="1"/>
</dbReference>
<keyword evidence="4 9" id="KW-0547">Nucleotide-binding</keyword>
<dbReference type="GO" id="GO:0005524">
    <property type="term" value="F:ATP binding"/>
    <property type="evidence" value="ECO:0007669"/>
    <property type="project" value="UniProtKB-UniRule"/>
</dbReference>
<reference evidence="12 13" key="1">
    <citation type="journal article" date="2019" name="Genome Biol. Evol.">
        <title>Day and night: Metabolic profiles and evolutionary relationships of six axenic non-marine cyanobacteria.</title>
        <authorList>
            <person name="Will S.E."/>
            <person name="Henke P."/>
            <person name="Boedeker C."/>
            <person name="Huang S."/>
            <person name="Brinkmann H."/>
            <person name="Rohde M."/>
            <person name="Jarek M."/>
            <person name="Friedl T."/>
            <person name="Seufert S."/>
            <person name="Schumacher M."/>
            <person name="Overmann J."/>
            <person name="Neumann-Schaal M."/>
            <person name="Petersen J."/>
        </authorList>
    </citation>
    <scope>NUCLEOTIDE SEQUENCE [LARGE SCALE GENOMIC DNA]</scope>
    <source>
        <strain evidence="12 13">SAG 1403-4b</strain>
    </source>
</reference>
<dbReference type="Gene3D" id="3.30.200.20">
    <property type="entry name" value="Phosphorylase Kinase, domain 1"/>
    <property type="match status" value="1"/>
</dbReference>
<evidence type="ECO:0000256" key="3">
    <source>
        <dbReference type="ARBA" id="ARBA00022679"/>
    </source>
</evidence>